<organism evidence="1 2">
    <name type="scientific">Neisseria mucosa (strain ATCC 25996 / DSM 4631 / NCTC 10774 / M26)</name>
    <dbReference type="NCBI Taxonomy" id="546266"/>
    <lineage>
        <taxon>Bacteria</taxon>
        <taxon>Pseudomonadati</taxon>
        <taxon>Pseudomonadota</taxon>
        <taxon>Betaproteobacteria</taxon>
        <taxon>Neisseriales</taxon>
        <taxon>Neisseriaceae</taxon>
        <taxon>Neisseria</taxon>
    </lineage>
</organism>
<comment type="caution">
    <text evidence="1">The sequence shown here is derived from an EMBL/GenBank/DDBJ whole genome shotgun (WGS) entry which is preliminary data.</text>
</comment>
<reference evidence="1 2" key="1">
    <citation type="submission" date="2009-10" db="EMBL/GenBank/DDBJ databases">
        <authorList>
            <person name="Weinstock G."/>
            <person name="Sodergren E."/>
            <person name="Clifton S."/>
            <person name="Fulton L."/>
            <person name="Fulton B."/>
            <person name="Courtney L."/>
            <person name="Fronick C."/>
            <person name="Harrison M."/>
            <person name="Strong C."/>
            <person name="Farmer C."/>
            <person name="Delahaunty K."/>
            <person name="Markovic C."/>
            <person name="Hall O."/>
            <person name="Minx P."/>
            <person name="Tomlinson C."/>
            <person name="Mitreva M."/>
            <person name="Nelson J."/>
            <person name="Hou S."/>
            <person name="Wollam A."/>
            <person name="Pepin K.H."/>
            <person name="Johnson M."/>
            <person name="Bhonagiri V."/>
            <person name="Nash W.E."/>
            <person name="Warren W."/>
            <person name="Chinwalla A."/>
            <person name="Mardis E.R."/>
            <person name="Wilson R.K."/>
        </authorList>
    </citation>
    <scope>NUCLEOTIDE SEQUENCE [LARGE SCALE GENOMIC DNA]</scope>
    <source>
        <strain evidence="2">ATCC 25996 / DSM 4631 / NCTC 10774 / M26</strain>
    </source>
</reference>
<dbReference type="Proteomes" id="UP000003344">
    <property type="component" value="Unassembled WGS sequence"/>
</dbReference>
<protein>
    <submittedName>
        <fullName evidence="1">Uncharacterized protein</fullName>
    </submittedName>
</protein>
<gene>
    <name evidence="1" type="ORF">NEIMUCOT_04626</name>
</gene>
<accession>D2ZVI3</accession>
<sequence length="57" mass="5735">MEDESVAAEAADAGAEAAAGVLASFLSQAVSANAAAIANALNLKVLFMMFSSFKRGQ</sequence>
<dbReference type="AlphaFoldDB" id="D2ZVI3"/>
<proteinExistence type="predicted"/>
<evidence type="ECO:0000313" key="2">
    <source>
        <dbReference type="Proteomes" id="UP000003344"/>
    </source>
</evidence>
<dbReference type="EMBL" id="ACDX02000005">
    <property type="protein sequence ID" value="EFC88964.1"/>
    <property type="molecule type" value="Genomic_DNA"/>
</dbReference>
<name>D2ZVI3_NEIM2</name>
<evidence type="ECO:0000313" key="1">
    <source>
        <dbReference type="EMBL" id="EFC88964.1"/>
    </source>
</evidence>